<keyword evidence="2" id="KW-0830">Ubiquinone</keyword>
<feature type="domain" description="Methyltransferase type 11" evidence="1">
    <location>
        <begin position="40"/>
        <end position="134"/>
    </location>
</feature>
<protein>
    <submittedName>
        <fullName evidence="2">Ubiquinone/menaquinone biosynthesis C-methylase UbiE</fullName>
    </submittedName>
</protein>
<evidence type="ECO:0000313" key="3">
    <source>
        <dbReference type="Proteomes" id="UP001232973"/>
    </source>
</evidence>
<name>A0ABT9XF07_9BACL</name>
<reference evidence="2 3" key="1">
    <citation type="submission" date="2023-07" db="EMBL/GenBank/DDBJ databases">
        <title>Genomic Encyclopedia of Type Strains, Phase IV (KMG-IV): sequencing the most valuable type-strain genomes for metagenomic binning, comparative biology and taxonomic classification.</title>
        <authorList>
            <person name="Goeker M."/>
        </authorList>
    </citation>
    <scope>NUCLEOTIDE SEQUENCE [LARGE SCALE GENOMIC DNA]</scope>
    <source>
        <strain evidence="2 3">DSM 4006</strain>
    </source>
</reference>
<dbReference type="Proteomes" id="UP001232973">
    <property type="component" value="Unassembled WGS sequence"/>
</dbReference>
<accession>A0ABT9XF07</accession>
<dbReference type="SUPFAM" id="SSF53335">
    <property type="entry name" value="S-adenosyl-L-methionine-dependent methyltransferases"/>
    <property type="match status" value="1"/>
</dbReference>
<proteinExistence type="predicted"/>
<keyword evidence="3" id="KW-1185">Reference proteome</keyword>
<evidence type="ECO:0000313" key="2">
    <source>
        <dbReference type="EMBL" id="MDQ0188877.1"/>
    </source>
</evidence>
<evidence type="ECO:0000259" key="1">
    <source>
        <dbReference type="Pfam" id="PF08241"/>
    </source>
</evidence>
<dbReference type="CDD" id="cd02440">
    <property type="entry name" value="AdoMet_MTases"/>
    <property type="match status" value="1"/>
</dbReference>
<dbReference type="InterPro" id="IPR013216">
    <property type="entry name" value="Methyltransf_11"/>
</dbReference>
<dbReference type="RefSeq" id="WP_274455156.1">
    <property type="nucleotide sequence ID" value="NZ_CP067097.1"/>
</dbReference>
<dbReference type="PANTHER" id="PTHR43591">
    <property type="entry name" value="METHYLTRANSFERASE"/>
    <property type="match status" value="1"/>
</dbReference>
<dbReference type="EMBL" id="JAUSTP010000002">
    <property type="protein sequence ID" value="MDQ0188877.1"/>
    <property type="molecule type" value="Genomic_DNA"/>
</dbReference>
<sequence length="258" mass="28697">MPINFHDEKNRGSYASRNADQVWKNAMRTRVDVKGLHVADVGCGGGIYARAWAELGAHMVTGVDSSPVMVDAAREQCAGMANVSFVVGDAAATGLNDASVDLVFERALIHHLPDLGPAMAEAVRLLKRSGRLIIQDRTPADVALPGSAEHIRGYFFERFPKLLAIEQGRRWPGEQVRAAMSAAGFANVSEQTLWETRRVYSDFSELAEDLRNRTGRSILHELTDDELEDLIDFVGKRLRHDQVIVEGDRWTIWMGQRD</sequence>
<organism evidence="2 3">
    <name type="scientific">Alicyclobacillus cycloheptanicus</name>
    <dbReference type="NCBI Taxonomy" id="1457"/>
    <lineage>
        <taxon>Bacteria</taxon>
        <taxon>Bacillati</taxon>
        <taxon>Bacillota</taxon>
        <taxon>Bacilli</taxon>
        <taxon>Bacillales</taxon>
        <taxon>Alicyclobacillaceae</taxon>
        <taxon>Alicyclobacillus</taxon>
    </lineage>
</organism>
<dbReference type="InterPro" id="IPR029063">
    <property type="entry name" value="SAM-dependent_MTases_sf"/>
</dbReference>
<dbReference type="Gene3D" id="3.40.50.150">
    <property type="entry name" value="Vaccinia Virus protein VP39"/>
    <property type="match status" value="1"/>
</dbReference>
<gene>
    <name evidence="2" type="ORF">J2S03_000689</name>
</gene>
<comment type="caution">
    <text evidence="2">The sequence shown here is derived from an EMBL/GenBank/DDBJ whole genome shotgun (WGS) entry which is preliminary data.</text>
</comment>
<dbReference type="Pfam" id="PF08241">
    <property type="entry name" value="Methyltransf_11"/>
    <property type="match status" value="1"/>
</dbReference>